<gene>
    <name evidence="2" type="ORF">PAPYR_11754</name>
</gene>
<proteinExistence type="predicted"/>
<evidence type="ECO:0000313" key="3">
    <source>
        <dbReference type="Proteomes" id="UP001141327"/>
    </source>
</evidence>
<dbReference type="PANTHER" id="PTHR46763">
    <property type="entry name" value="DYNEIN REGULATORY COMPLEX PROTEIN 8"/>
    <property type="match status" value="1"/>
</dbReference>
<dbReference type="InterPro" id="IPR002048">
    <property type="entry name" value="EF_hand_dom"/>
</dbReference>
<dbReference type="Gene3D" id="1.10.238.10">
    <property type="entry name" value="EF-hand"/>
    <property type="match status" value="1"/>
</dbReference>
<dbReference type="InterPro" id="IPR011992">
    <property type="entry name" value="EF-hand-dom_pair"/>
</dbReference>
<name>A0ABQ8U368_9EUKA</name>
<sequence>MSRHHPQSSLGGIILSGFIDCMEIEAVATDTTGNSELARHRANLKKKIQAAFEVFDPDHKGRCLKEDIRTVIHSLDMNPRETQVSLFVASISEDEDKEVQFDRFEQAILPVMENNEWPRASEEILLEAFRMIDTEHKGYLEVKELEDFLKTNGEFFRASELEDMFKAAVDSKGTIDYVKYAHAATQ</sequence>
<dbReference type="EMBL" id="JAPMOS010000225">
    <property type="protein sequence ID" value="KAJ4453717.1"/>
    <property type="molecule type" value="Genomic_DNA"/>
</dbReference>
<accession>A0ABQ8U368</accession>
<protein>
    <recommendedName>
        <fullName evidence="1">EF-hand domain-containing protein</fullName>
    </recommendedName>
</protein>
<feature type="domain" description="EF-hand" evidence="1">
    <location>
        <begin position="120"/>
        <end position="155"/>
    </location>
</feature>
<dbReference type="Pfam" id="PF13499">
    <property type="entry name" value="EF-hand_7"/>
    <property type="match status" value="1"/>
</dbReference>
<dbReference type="SMART" id="SM00054">
    <property type="entry name" value="EFh"/>
    <property type="match status" value="2"/>
</dbReference>
<reference evidence="2" key="1">
    <citation type="journal article" date="2022" name="bioRxiv">
        <title>Genomics of Preaxostyla Flagellates Illuminates Evolutionary Transitions and the Path Towards Mitochondrial Loss.</title>
        <authorList>
            <person name="Novak L.V.F."/>
            <person name="Treitli S.C."/>
            <person name="Pyrih J."/>
            <person name="Halakuc P."/>
            <person name="Pipaliya S.V."/>
            <person name="Vacek V."/>
            <person name="Brzon O."/>
            <person name="Soukal P."/>
            <person name="Eme L."/>
            <person name="Dacks J.B."/>
            <person name="Karnkowska A."/>
            <person name="Elias M."/>
            <person name="Hampl V."/>
        </authorList>
    </citation>
    <scope>NUCLEOTIDE SEQUENCE</scope>
    <source>
        <strain evidence="2">RCP-MX</strain>
    </source>
</reference>
<evidence type="ECO:0000313" key="2">
    <source>
        <dbReference type="EMBL" id="KAJ4453717.1"/>
    </source>
</evidence>
<dbReference type="SUPFAM" id="SSF47473">
    <property type="entry name" value="EF-hand"/>
    <property type="match status" value="1"/>
</dbReference>
<comment type="caution">
    <text evidence="2">The sequence shown here is derived from an EMBL/GenBank/DDBJ whole genome shotgun (WGS) entry which is preliminary data.</text>
</comment>
<organism evidence="2 3">
    <name type="scientific">Paratrimastix pyriformis</name>
    <dbReference type="NCBI Taxonomy" id="342808"/>
    <lineage>
        <taxon>Eukaryota</taxon>
        <taxon>Metamonada</taxon>
        <taxon>Preaxostyla</taxon>
        <taxon>Paratrimastigidae</taxon>
        <taxon>Paratrimastix</taxon>
    </lineage>
</organism>
<feature type="domain" description="EF-hand" evidence="1">
    <location>
        <begin position="43"/>
        <end position="78"/>
    </location>
</feature>
<dbReference type="Proteomes" id="UP001141327">
    <property type="component" value="Unassembled WGS sequence"/>
</dbReference>
<keyword evidence="3" id="KW-1185">Reference proteome</keyword>
<dbReference type="PANTHER" id="PTHR46763:SF1">
    <property type="entry name" value="DYNEIN REGULATORY COMPLEX PROTEIN 8"/>
    <property type="match status" value="1"/>
</dbReference>
<evidence type="ECO:0000259" key="1">
    <source>
        <dbReference type="PROSITE" id="PS50222"/>
    </source>
</evidence>
<dbReference type="PROSITE" id="PS50222">
    <property type="entry name" value="EF_HAND_2"/>
    <property type="match status" value="2"/>
</dbReference>